<protein>
    <recommendedName>
        <fullName evidence="2">Integrase zinc-binding domain-containing protein</fullName>
    </recommendedName>
</protein>
<name>A0A5H2XKR0_PRUDU</name>
<proteinExistence type="predicted"/>
<gene>
    <name evidence="1" type="ORF">Prudu_539S000100</name>
</gene>
<accession>A0A5H2XKR0</accession>
<reference evidence="1" key="1">
    <citation type="journal article" date="2019" name="Science">
        <title>Mutation of a bHLH transcription factor allowed almond domestication.</title>
        <authorList>
            <person name="Sanchez-Perez R."/>
            <person name="Pavan S."/>
            <person name="Mazzeo R."/>
            <person name="Moldovan C."/>
            <person name="Aiese Cigliano R."/>
            <person name="Del Cueto J."/>
            <person name="Ricciardi F."/>
            <person name="Lotti C."/>
            <person name="Ricciardi L."/>
            <person name="Dicenta F."/>
            <person name="Lopez-Marques R.L."/>
            <person name="Lindberg Moller B."/>
        </authorList>
    </citation>
    <scope>NUCLEOTIDE SEQUENCE</scope>
</reference>
<evidence type="ECO:0008006" key="2">
    <source>
        <dbReference type="Google" id="ProtNLM"/>
    </source>
</evidence>
<evidence type="ECO:0000313" key="1">
    <source>
        <dbReference type="EMBL" id="BBN68708.1"/>
    </source>
</evidence>
<sequence length="158" mass="18421">MGKFIKDFSRIANSMTKLTKNDFRLSLEQNIIEWMNFGVIPIEDVRESLSLIVSKFQSFYQTFPGGDWVASNFEDFSFMQFWGRQRLWLGFLKSFYFKVLKILSGDIEKFVAKCLICQQVKAEHQKSSGLPKSPKGRDAVWIEIPSLLPNFGEGYRKR</sequence>
<dbReference type="AlphaFoldDB" id="A0A5H2XKR0"/>
<dbReference type="EMBL" id="AP020876">
    <property type="protein sequence ID" value="BBN68708.1"/>
    <property type="molecule type" value="Genomic_DNA"/>
</dbReference>
<organism evidence="1">
    <name type="scientific">Prunus dulcis</name>
    <name type="common">Almond</name>
    <name type="synonym">Amygdalus dulcis</name>
    <dbReference type="NCBI Taxonomy" id="3755"/>
    <lineage>
        <taxon>Eukaryota</taxon>
        <taxon>Viridiplantae</taxon>
        <taxon>Streptophyta</taxon>
        <taxon>Embryophyta</taxon>
        <taxon>Tracheophyta</taxon>
        <taxon>Spermatophyta</taxon>
        <taxon>Magnoliopsida</taxon>
        <taxon>eudicotyledons</taxon>
        <taxon>Gunneridae</taxon>
        <taxon>Pentapetalae</taxon>
        <taxon>rosids</taxon>
        <taxon>fabids</taxon>
        <taxon>Rosales</taxon>
        <taxon>Rosaceae</taxon>
        <taxon>Amygdaloideae</taxon>
        <taxon>Amygdaleae</taxon>
        <taxon>Prunus</taxon>
    </lineage>
</organism>